<comment type="caution">
    <text evidence="2">The sequence shown here is derived from an EMBL/GenBank/DDBJ whole genome shotgun (WGS) entry which is preliminary data.</text>
</comment>
<evidence type="ECO:0000256" key="1">
    <source>
        <dbReference type="SAM" id="MobiDB-lite"/>
    </source>
</evidence>
<accession>A0A066Y1N7</accession>
<evidence type="ECO:0000313" key="2">
    <source>
        <dbReference type="EMBL" id="KDN71976.1"/>
    </source>
</evidence>
<gene>
    <name evidence="2" type="ORF">CSUB01_07291</name>
</gene>
<feature type="region of interest" description="Disordered" evidence="1">
    <location>
        <begin position="308"/>
        <end position="335"/>
    </location>
</feature>
<feature type="compositionally biased region" description="Low complexity" evidence="1">
    <location>
        <begin position="215"/>
        <end position="233"/>
    </location>
</feature>
<dbReference type="EMBL" id="JMSE01000078">
    <property type="protein sequence ID" value="KDN71976.1"/>
    <property type="molecule type" value="Genomic_DNA"/>
</dbReference>
<name>A0A066Y1N7_COLSU</name>
<sequence length="361" mass="39376">MVRVYSYILRCDSCGNYGPFGWLYRCSQDKEEILRDSILSGDEVTFDDLGRQLIAAIQPRSRGPEKRSGNAACFLEEMPPRDITTTYTIDQLLTIFNQRKHLGDILRRESLRKKPAFTEEQDGARQCNTYDLDDILGRSLSMPWVPNSKDECQYKICPYCRPGGADRAYISLDGVVEGSIPATAATGYGFHLFRQRPICSSSLVANLGLRSASASTGASAPAFPPTSSDASNDTADDARLASQPASQIDSLAAVNDARIMLPHPLLHAQLPRSPGSPNLAVQATVRHETGEADSSWQDTTATTLGRQAAASAQQLGRDATEMEEHEKEEGKFLAEPLEVAQGVAVSEESVERHVPDLVTQG</sequence>
<reference evidence="3" key="1">
    <citation type="journal article" date="2014" name="Genome Announc.">
        <title>Draft genome sequence of Colletotrichum sublineola, a destructive pathogen of cultivated sorghum.</title>
        <authorList>
            <person name="Baroncelli R."/>
            <person name="Sanz-Martin J.M."/>
            <person name="Rech G.E."/>
            <person name="Sukno S.A."/>
            <person name="Thon M.R."/>
        </authorList>
    </citation>
    <scope>NUCLEOTIDE SEQUENCE [LARGE SCALE GENOMIC DNA]</scope>
    <source>
        <strain evidence="3">TX430BB</strain>
    </source>
</reference>
<evidence type="ECO:0000313" key="3">
    <source>
        <dbReference type="Proteomes" id="UP000027238"/>
    </source>
</evidence>
<dbReference type="STRING" id="1173701.A0A066Y1N7"/>
<protein>
    <submittedName>
        <fullName evidence="2">Uncharacterized protein</fullName>
    </submittedName>
</protein>
<organism evidence="2 3">
    <name type="scientific">Colletotrichum sublineola</name>
    <name type="common">Sorghum anthracnose fungus</name>
    <dbReference type="NCBI Taxonomy" id="1173701"/>
    <lineage>
        <taxon>Eukaryota</taxon>
        <taxon>Fungi</taxon>
        <taxon>Dikarya</taxon>
        <taxon>Ascomycota</taxon>
        <taxon>Pezizomycotina</taxon>
        <taxon>Sordariomycetes</taxon>
        <taxon>Hypocreomycetidae</taxon>
        <taxon>Glomerellales</taxon>
        <taxon>Glomerellaceae</taxon>
        <taxon>Colletotrichum</taxon>
        <taxon>Colletotrichum graminicola species complex</taxon>
    </lineage>
</organism>
<feature type="compositionally biased region" description="Basic and acidic residues" evidence="1">
    <location>
        <begin position="318"/>
        <end position="332"/>
    </location>
</feature>
<keyword evidence="3" id="KW-1185">Reference proteome</keyword>
<feature type="region of interest" description="Disordered" evidence="1">
    <location>
        <begin position="215"/>
        <end position="239"/>
    </location>
</feature>
<proteinExistence type="predicted"/>
<dbReference type="OMA" id="MTRIYSP"/>
<dbReference type="HOGENOM" id="CLU_038955_0_0_1"/>
<dbReference type="Proteomes" id="UP000027238">
    <property type="component" value="Unassembled WGS sequence"/>
</dbReference>
<dbReference type="AlphaFoldDB" id="A0A066Y1N7"/>
<dbReference type="OrthoDB" id="4776522at2759"/>
<dbReference type="eggNOG" id="ENOG502SY80">
    <property type="taxonomic scope" value="Eukaryota"/>
</dbReference>